<organism evidence="1">
    <name type="scientific">uncultured Caudovirales phage</name>
    <dbReference type="NCBI Taxonomy" id="2100421"/>
    <lineage>
        <taxon>Viruses</taxon>
        <taxon>Duplodnaviria</taxon>
        <taxon>Heunggongvirae</taxon>
        <taxon>Uroviricota</taxon>
        <taxon>Caudoviricetes</taxon>
        <taxon>Peduoviridae</taxon>
        <taxon>Maltschvirus</taxon>
        <taxon>Maltschvirus maltsch</taxon>
    </lineage>
</organism>
<dbReference type="EMBL" id="LR797114">
    <property type="protein sequence ID" value="CAB4187828.1"/>
    <property type="molecule type" value="Genomic_DNA"/>
</dbReference>
<gene>
    <name evidence="1" type="ORF">UFOVP1169_12</name>
</gene>
<accession>A0A6J5R2R7</accession>
<name>A0A6J5R2R7_9CAUD</name>
<proteinExistence type="predicted"/>
<reference evidence="1" key="1">
    <citation type="submission" date="2020-05" db="EMBL/GenBank/DDBJ databases">
        <authorList>
            <person name="Chiriac C."/>
            <person name="Salcher M."/>
            <person name="Ghai R."/>
            <person name="Kavagutti S V."/>
        </authorList>
    </citation>
    <scope>NUCLEOTIDE SEQUENCE</scope>
</reference>
<protein>
    <recommendedName>
        <fullName evidence="2">Phage major capsid protein</fullName>
    </recommendedName>
</protein>
<dbReference type="InterPro" id="IPR049718">
    <property type="entry name" value="AKO59007-like"/>
</dbReference>
<dbReference type="NCBIfam" id="NF033394">
    <property type="entry name" value="capsid_maj_Podo"/>
    <property type="match status" value="1"/>
</dbReference>
<evidence type="ECO:0000313" key="1">
    <source>
        <dbReference type="EMBL" id="CAB4187828.1"/>
    </source>
</evidence>
<evidence type="ECO:0008006" key="2">
    <source>
        <dbReference type="Google" id="ProtNLM"/>
    </source>
</evidence>
<sequence length="324" mass="35417">MADPGLSEIVTSTLRDRSKVIADNTTNNNAILRRLNKRGNIKYWNGGRTIVQELDYAGNNTYTRYSGADVLDISPQTVLTAAEFQPKQAAVSVNITGLEELQNSGPNAVLDLLEARIRNAERTMENGLTTDMYSSGTASSGKQIGGLGLIVATTNTNTVGGISGNTWQFWRNLSYSASGQGSPATAESSSSIQLHWNDIWAQTTRGNDVVDLILASNLTYNYYMASLQPLQRFTQSSDADAGFTSLKYQGADVVLDGGIGGNITAGYAYFLNTNYIFWRPHKDRNIVPLDDGRFSVNQDAMVKLMVWAGNMTCSSRRQQAVYYP</sequence>